<sequence length="330" mass="37499">MPGARFVANPIIIVGDERARIGRHEIPCRVAIDDVVETITVIRPDGPTEYKFSRNVLFNPGESVELDPSVFYKDPADGSAPFNYVEEPPEGQPQRNYSEAVHKVHITDIRGQEDQFTLDRDAFQVLQKIPSKTTYETFNSDDAVKQLYYPEVEKLLLDKVPGAHKIIIFDHTIRRADPKASRQPVRQAHGDQTKWSAAQRVRRHVPDPEEAEKLLRGRYRIINVWRPINGAVESFPLAFASAATLGDRDFAKIEHRYPHFSGEIMGVRYNPEAEWKYLSGVDDDERLLLKCSDTEEGKAERVPHTAFVDPRTAPDAKGRESIEVRTIVFG</sequence>
<evidence type="ECO:0000256" key="1">
    <source>
        <dbReference type="ARBA" id="ARBA00023604"/>
    </source>
</evidence>
<keyword evidence="4" id="KW-1185">Reference proteome</keyword>
<dbReference type="InterPro" id="IPR044053">
    <property type="entry name" value="AsaB-like"/>
</dbReference>
<dbReference type="GO" id="GO:0016491">
    <property type="term" value="F:oxidoreductase activity"/>
    <property type="evidence" value="ECO:0007669"/>
    <property type="project" value="InterPro"/>
</dbReference>
<dbReference type="PANTHER" id="PTHR34598">
    <property type="entry name" value="BLL6449 PROTEIN"/>
    <property type="match status" value="1"/>
</dbReference>
<gene>
    <name evidence="3" type="ORF">BDV41DRAFT_585814</name>
</gene>
<evidence type="ECO:0000313" key="4">
    <source>
        <dbReference type="Proteomes" id="UP000325433"/>
    </source>
</evidence>
<dbReference type="PANTHER" id="PTHR34598:SF1">
    <property type="entry name" value="PUTATIVE (AFU_ORTHOLOGUE AFUA_3G13140)-RELATED"/>
    <property type="match status" value="1"/>
</dbReference>
<feature type="region of interest" description="Disordered" evidence="2">
    <location>
        <begin position="178"/>
        <end position="203"/>
    </location>
</feature>
<accession>A0A5N6W5L6</accession>
<name>A0A5N6W5L6_9EURO</name>
<comment type="similarity">
    <text evidence="1">Belongs to the asaB hydroxylase/desaturase family.</text>
</comment>
<dbReference type="AlphaFoldDB" id="A0A5N6W5L6"/>
<evidence type="ECO:0000256" key="2">
    <source>
        <dbReference type="SAM" id="MobiDB-lite"/>
    </source>
</evidence>
<dbReference type="Proteomes" id="UP000325433">
    <property type="component" value="Unassembled WGS sequence"/>
</dbReference>
<proteinExistence type="inferred from homology"/>
<dbReference type="NCBIfam" id="NF041278">
    <property type="entry name" value="CmcJ_NvfI_EfuI"/>
    <property type="match status" value="1"/>
</dbReference>
<reference evidence="4" key="1">
    <citation type="submission" date="2019-04" db="EMBL/GenBank/DDBJ databases">
        <title>Friends and foes A comparative genomics studyof 23 Aspergillus species from section Flavi.</title>
        <authorList>
            <consortium name="DOE Joint Genome Institute"/>
            <person name="Kjaerbolling I."/>
            <person name="Vesth T."/>
            <person name="Frisvad J.C."/>
            <person name="Nybo J.L."/>
            <person name="Theobald S."/>
            <person name="Kildgaard S."/>
            <person name="Isbrandt T."/>
            <person name="Kuo A."/>
            <person name="Sato A."/>
            <person name="Lyhne E.K."/>
            <person name="Kogle M.E."/>
            <person name="Wiebenga A."/>
            <person name="Kun R.S."/>
            <person name="Lubbers R.J."/>
            <person name="Makela M.R."/>
            <person name="Barry K."/>
            <person name="Chovatia M."/>
            <person name="Clum A."/>
            <person name="Daum C."/>
            <person name="Haridas S."/>
            <person name="He G."/>
            <person name="LaButti K."/>
            <person name="Lipzen A."/>
            <person name="Mondo S."/>
            <person name="Riley R."/>
            <person name="Salamov A."/>
            <person name="Simmons B.A."/>
            <person name="Magnuson J.K."/>
            <person name="Henrissat B."/>
            <person name="Mortensen U.H."/>
            <person name="Larsen T.O."/>
            <person name="Devries R.P."/>
            <person name="Grigoriev I.V."/>
            <person name="Machida M."/>
            <person name="Baker S.E."/>
            <person name="Andersen M.R."/>
        </authorList>
    </citation>
    <scope>NUCLEOTIDE SEQUENCE [LARGE SCALE GENOMIC DNA]</scope>
    <source>
        <strain evidence="4">CBS 130015</strain>
    </source>
</reference>
<organism evidence="3 4">
    <name type="scientific">Aspergillus transmontanensis</name>
    <dbReference type="NCBI Taxonomy" id="1034304"/>
    <lineage>
        <taxon>Eukaryota</taxon>
        <taxon>Fungi</taxon>
        <taxon>Dikarya</taxon>
        <taxon>Ascomycota</taxon>
        <taxon>Pezizomycotina</taxon>
        <taxon>Eurotiomycetes</taxon>
        <taxon>Eurotiomycetidae</taxon>
        <taxon>Eurotiales</taxon>
        <taxon>Aspergillaceae</taxon>
        <taxon>Aspergillus</taxon>
        <taxon>Aspergillus subgen. Circumdati</taxon>
    </lineage>
</organism>
<evidence type="ECO:0000313" key="3">
    <source>
        <dbReference type="EMBL" id="KAE8316124.1"/>
    </source>
</evidence>
<protein>
    <recommendedName>
        <fullName evidence="5">Methyltransferase</fullName>
    </recommendedName>
</protein>
<dbReference type="EMBL" id="ML738308">
    <property type="protein sequence ID" value="KAE8316124.1"/>
    <property type="molecule type" value="Genomic_DNA"/>
</dbReference>
<evidence type="ECO:0008006" key="5">
    <source>
        <dbReference type="Google" id="ProtNLM"/>
    </source>
</evidence>